<dbReference type="PANTHER" id="PTHR47976:SF78">
    <property type="entry name" value="RECEPTOR-LIKE SERINE_THREONINE-PROTEIN KINASE"/>
    <property type="match status" value="1"/>
</dbReference>
<dbReference type="Pfam" id="PF01453">
    <property type="entry name" value="B_lectin"/>
    <property type="match status" value="1"/>
</dbReference>
<evidence type="ECO:0000313" key="7">
    <source>
        <dbReference type="Proteomes" id="UP000467840"/>
    </source>
</evidence>
<proteinExistence type="predicted"/>
<gene>
    <name evidence="6" type="ORF">GH714_014609</name>
</gene>
<feature type="domain" description="Bulb-type lectin" evidence="5">
    <location>
        <begin position="305"/>
        <end position="427"/>
    </location>
</feature>
<keyword evidence="4" id="KW-0812">Transmembrane</keyword>
<dbReference type="InterPro" id="IPR036426">
    <property type="entry name" value="Bulb-type_lectin_dom_sf"/>
</dbReference>
<keyword evidence="3" id="KW-0325">Glycoprotein</keyword>
<feature type="transmembrane region" description="Helical" evidence="4">
    <location>
        <begin position="303"/>
        <end position="328"/>
    </location>
</feature>
<evidence type="ECO:0000256" key="3">
    <source>
        <dbReference type="ARBA" id="ARBA00023180"/>
    </source>
</evidence>
<evidence type="ECO:0000256" key="1">
    <source>
        <dbReference type="ARBA" id="ARBA00022729"/>
    </source>
</evidence>
<name>A0A6A6KQU5_HEVBR</name>
<dbReference type="FunFam" id="2.90.10.30:FF:000001">
    <property type="entry name" value="Serine/threonine-protein kinase"/>
    <property type="match status" value="1"/>
</dbReference>
<organism evidence="6 7">
    <name type="scientific">Hevea brasiliensis</name>
    <name type="common">Para rubber tree</name>
    <name type="synonym">Siphonia brasiliensis</name>
    <dbReference type="NCBI Taxonomy" id="3981"/>
    <lineage>
        <taxon>Eukaryota</taxon>
        <taxon>Viridiplantae</taxon>
        <taxon>Streptophyta</taxon>
        <taxon>Embryophyta</taxon>
        <taxon>Tracheophyta</taxon>
        <taxon>Spermatophyta</taxon>
        <taxon>Magnoliopsida</taxon>
        <taxon>eudicotyledons</taxon>
        <taxon>Gunneridae</taxon>
        <taxon>Pentapetalae</taxon>
        <taxon>rosids</taxon>
        <taxon>fabids</taxon>
        <taxon>Malpighiales</taxon>
        <taxon>Euphorbiaceae</taxon>
        <taxon>Crotonoideae</taxon>
        <taxon>Micrandreae</taxon>
        <taxon>Hevea</taxon>
    </lineage>
</organism>
<keyword evidence="1" id="KW-0732">Signal</keyword>
<keyword evidence="4" id="KW-0472">Membrane</keyword>
<dbReference type="PANTHER" id="PTHR47976">
    <property type="entry name" value="G-TYPE LECTIN S-RECEPTOR-LIKE SERINE/THREONINE-PROTEIN KINASE SD2-5"/>
    <property type="match status" value="1"/>
</dbReference>
<dbReference type="EMBL" id="JAAGAX010000015">
    <property type="protein sequence ID" value="KAF2290595.1"/>
    <property type="molecule type" value="Genomic_DNA"/>
</dbReference>
<dbReference type="SMART" id="SM00108">
    <property type="entry name" value="B_lectin"/>
    <property type="match status" value="1"/>
</dbReference>
<evidence type="ECO:0000259" key="5">
    <source>
        <dbReference type="PROSITE" id="PS50927"/>
    </source>
</evidence>
<keyword evidence="4" id="KW-1133">Transmembrane helix</keyword>
<keyword evidence="7" id="KW-1185">Reference proteome</keyword>
<dbReference type="InterPro" id="IPR001480">
    <property type="entry name" value="Bulb-type_lectin_dom"/>
</dbReference>
<dbReference type="PROSITE" id="PS50927">
    <property type="entry name" value="BULB_LECTIN"/>
    <property type="match status" value="1"/>
</dbReference>
<accession>A0A6A6KQU5</accession>
<dbReference type="InterPro" id="IPR051343">
    <property type="entry name" value="G-type_lectin_kinases/EP1-like"/>
</dbReference>
<dbReference type="SUPFAM" id="SSF51110">
    <property type="entry name" value="alpha-D-mannose-specific plant lectins"/>
    <property type="match status" value="1"/>
</dbReference>
<evidence type="ECO:0000256" key="2">
    <source>
        <dbReference type="ARBA" id="ARBA00023157"/>
    </source>
</evidence>
<dbReference type="Gene3D" id="2.90.10.30">
    <property type="match status" value="2"/>
</dbReference>
<evidence type="ECO:0000256" key="4">
    <source>
        <dbReference type="SAM" id="Phobius"/>
    </source>
</evidence>
<dbReference type="AlphaFoldDB" id="A0A6A6KQU5"/>
<comment type="caution">
    <text evidence="6">The sequence shown here is derived from an EMBL/GenBank/DDBJ whole genome shotgun (WGS) entry which is preliminary data.</text>
</comment>
<dbReference type="Proteomes" id="UP000467840">
    <property type="component" value="Chromosome 2"/>
</dbReference>
<keyword evidence="2" id="KW-1015">Disulfide bond</keyword>
<sequence length="505" mass="56161">MESFKNPTDTMLPSQTLESGTVLFSSLSETNFSTGRFELYFDNGDLRLRPLAWPTEFKYNPYFSSGTSASGSQLVFNGSSHINLIQTNGTIVQLPWKSQNVASSVATHYYRATIDYNGVFTQYAYPRGNNGEQSWSIVQYIPENVCYAIFNDLGSGSCGYNSYCRMSNGRPTCTCPTGYSLMDQNNPFGGCKPNFPLGCGLGDASENLEDLYELQELKYVNWPLGDYERLHPYSEDECRTSCLQDCMCDVAIYNDNSDCWKKRIPLGNGRVEIGNTKALMKVRKGPWDYPGPASSIDKKDKSILLGSLSGSLALNAFLLIIVPLILFFKQKWKSDRVTQQYQPLLAIWFHKIPDKTIVWSANGDNPAQQGSMLQITATDLLLTDPSDQRIWNGEINPTATVSYGAMLDTGNFVLIGTNSDYLWESFKNPIDTILPSQTLESDTVLFSRLSKPTSPEEGLSFISTMVTSSSVRLPGQLISSINLILVGERLPVVLSLFSMNHLIST</sequence>
<reference evidence="6 7" key="1">
    <citation type="journal article" date="2020" name="Mol. Plant">
        <title>The Chromosome-Based Rubber Tree Genome Provides New Insights into Spurge Genome Evolution and Rubber Biosynthesis.</title>
        <authorList>
            <person name="Liu J."/>
            <person name="Shi C."/>
            <person name="Shi C.C."/>
            <person name="Li W."/>
            <person name="Zhang Q.J."/>
            <person name="Zhang Y."/>
            <person name="Li K."/>
            <person name="Lu H.F."/>
            <person name="Shi C."/>
            <person name="Zhu S.T."/>
            <person name="Xiao Z.Y."/>
            <person name="Nan H."/>
            <person name="Yue Y."/>
            <person name="Zhu X.G."/>
            <person name="Wu Y."/>
            <person name="Hong X.N."/>
            <person name="Fan G.Y."/>
            <person name="Tong Y."/>
            <person name="Zhang D."/>
            <person name="Mao C.L."/>
            <person name="Liu Y.L."/>
            <person name="Hao S.J."/>
            <person name="Liu W.Q."/>
            <person name="Lv M.Q."/>
            <person name="Zhang H.B."/>
            <person name="Liu Y."/>
            <person name="Hu-Tang G.R."/>
            <person name="Wang J.P."/>
            <person name="Wang J.H."/>
            <person name="Sun Y.H."/>
            <person name="Ni S.B."/>
            <person name="Chen W.B."/>
            <person name="Zhang X.C."/>
            <person name="Jiao Y.N."/>
            <person name="Eichler E.E."/>
            <person name="Li G.H."/>
            <person name="Liu X."/>
            <person name="Gao L.Z."/>
        </authorList>
    </citation>
    <scope>NUCLEOTIDE SEQUENCE [LARGE SCALE GENOMIC DNA]</scope>
    <source>
        <strain evidence="7">cv. GT1</strain>
        <tissue evidence="6">Leaf</tissue>
    </source>
</reference>
<evidence type="ECO:0000313" key="6">
    <source>
        <dbReference type="EMBL" id="KAF2290595.1"/>
    </source>
</evidence>
<protein>
    <recommendedName>
        <fullName evidence="5">Bulb-type lectin domain-containing protein</fullName>
    </recommendedName>
</protein>